<organism evidence="1 2">
    <name type="scientific">Pyropia yezoensis</name>
    <name type="common">Susabi-nori</name>
    <name type="synonym">Porphyra yezoensis</name>
    <dbReference type="NCBI Taxonomy" id="2788"/>
    <lineage>
        <taxon>Eukaryota</taxon>
        <taxon>Rhodophyta</taxon>
        <taxon>Bangiophyceae</taxon>
        <taxon>Bangiales</taxon>
        <taxon>Bangiaceae</taxon>
        <taxon>Pyropia</taxon>
    </lineage>
</organism>
<protein>
    <submittedName>
        <fullName evidence="1">Uncharacterized protein</fullName>
    </submittedName>
</protein>
<comment type="caution">
    <text evidence="1">The sequence shown here is derived from an EMBL/GenBank/DDBJ whole genome shotgun (WGS) entry which is preliminary data.</text>
</comment>
<sequence length="287" mass="33187">MPGAHFMDGTVTRATSGGNRKTMTGKKKEEKTQRNRQRQQRGTDKGKKRKRKQNTHTHTHTHTGIRWSLRPPMHPTQRPPPATRNPPPDQRPLPSARFSRSPVSCAHPSHSSASRRGLAAGRAPHHRRPSRSHGRRHWWRCRRCRRCRRSPHSPRRSSRRCRRGRRHRRLSTRPPRQSGPSHIRRSSQTRPPAGAHRRHTAPAPLGRGRGGSTRGRRRRRRACAPHTAGTRPSRRGCSRWTRRRRHSLRTTVERGRRLPSSRVRGQGGGRARREGGKVRRRRVEVPT</sequence>
<gene>
    <name evidence="1" type="ORF">I4F81_001576</name>
</gene>
<evidence type="ECO:0000313" key="2">
    <source>
        <dbReference type="Proteomes" id="UP000798662"/>
    </source>
</evidence>
<reference evidence="1" key="1">
    <citation type="submission" date="2019-11" db="EMBL/GenBank/DDBJ databases">
        <title>Nori genome reveals adaptations in red seaweeds to the harsh intertidal environment.</title>
        <authorList>
            <person name="Wang D."/>
            <person name="Mao Y."/>
        </authorList>
    </citation>
    <scope>NUCLEOTIDE SEQUENCE</scope>
    <source>
        <tissue evidence="1">Gametophyte</tissue>
    </source>
</reference>
<accession>A0ACC3BM30</accession>
<dbReference type="EMBL" id="CM020618">
    <property type="protein sequence ID" value="KAK1858977.1"/>
    <property type="molecule type" value="Genomic_DNA"/>
</dbReference>
<dbReference type="Proteomes" id="UP000798662">
    <property type="component" value="Chromosome 1"/>
</dbReference>
<keyword evidence="2" id="KW-1185">Reference proteome</keyword>
<evidence type="ECO:0000313" key="1">
    <source>
        <dbReference type="EMBL" id="KAK1858977.1"/>
    </source>
</evidence>
<proteinExistence type="predicted"/>
<name>A0ACC3BM30_PYRYE</name>